<gene>
    <name evidence="1" type="ORF">K466DRAFT_585857</name>
</gene>
<protein>
    <submittedName>
        <fullName evidence="1">Uncharacterized protein</fullName>
    </submittedName>
</protein>
<reference evidence="1 2" key="1">
    <citation type="journal article" date="2019" name="Nat. Ecol. Evol.">
        <title>Megaphylogeny resolves global patterns of mushroom evolution.</title>
        <authorList>
            <person name="Varga T."/>
            <person name="Krizsan K."/>
            <person name="Foldi C."/>
            <person name="Dima B."/>
            <person name="Sanchez-Garcia M."/>
            <person name="Sanchez-Ramirez S."/>
            <person name="Szollosi G.J."/>
            <person name="Szarkandi J.G."/>
            <person name="Papp V."/>
            <person name="Albert L."/>
            <person name="Andreopoulos W."/>
            <person name="Angelini C."/>
            <person name="Antonin V."/>
            <person name="Barry K.W."/>
            <person name="Bougher N.L."/>
            <person name="Buchanan P."/>
            <person name="Buyck B."/>
            <person name="Bense V."/>
            <person name="Catcheside P."/>
            <person name="Chovatia M."/>
            <person name="Cooper J."/>
            <person name="Damon W."/>
            <person name="Desjardin D."/>
            <person name="Finy P."/>
            <person name="Geml J."/>
            <person name="Haridas S."/>
            <person name="Hughes K."/>
            <person name="Justo A."/>
            <person name="Karasinski D."/>
            <person name="Kautmanova I."/>
            <person name="Kiss B."/>
            <person name="Kocsube S."/>
            <person name="Kotiranta H."/>
            <person name="LaButti K.M."/>
            <person name="Lechner B.E."/>
            <person name="Liimatainen K."/>
            <person name="Lipzen A."/>
            <person name="Lukacs Z."/>
            <person name="Mihaltcheva S."/>
            <person name="Morgado L.N."/>
            <person name="Niskanen T."/>
            <person name="Noordeloos M.E."/>
            <person name="Ohm R.A."/>
            <person name="Ortiz-Santana B."/>
            <person name="Ovrebo C."/>
            <person name="Racz N."/>
            <person name="Riley R."/>
            <person name="Savchenko A."/>
            <person name="Shiryaev A."/>
            <person name="Soop K."/>
            <person name="Spirin V."/>
            <person name="Szebenyi C."/>
            <person name="Tomsovsky M."/>
            <person name="Tulloss R.E."/>
            <person name="Uehling J."/>
            <person name="Grigoriev I.V."/>
            <person name="Vagvolgyi C."/>
            <person name="Papp T."/>
            <person name="Martin F.M."/>
            <person name="Miettinen O."/>
            <person name="Hibbett D.S."/>
            <person name="Nagy L.G."/>
        </authorList>
    </citation>
    <scope>NUCLEOTIDE SEQUENCE [LARGE SCALE GENOMIC DNA]</scope>
    <source>
        <strain evidence="1 2">HHB13444</strain>
    </source>
</reference>
<keyword evidence="2" id="KW-1185">Reference proteome</keyword>
<evidence type="ECO:0000313" key="1">
    <source>
        <dbReference type="EMBL" id="TFK88039.1"/>
    </source>
</evidence>
<accession>A0A5C3PGT1</accession>
<evidence type="ECO:0000313" key="2">
    <source>
        <dbReference type="Proteomes" id="UP000308197"/>
    </source>
</evidence>
<dbReference type="InParanoid" id="A0A5C3PGT1"/>
<dbReference type="EMBL" id="ML211128">
    <property type="protein sequence ID" value="TFK88039.1"/>
    <property type="molecule type" value="Genomic_DNA"/>
</dbReference>
<organism evidence="1 2">
    <name type="scientific">Polyporus arcularius HHB13444</name>
    <dbReference type="NCBI Taxonomy" id="1314778"/>
    <lineage>
        <taxon>Eukaryota</taxon>
        <taxon>Fungi</taxon>
        <taxon>Dikarya</taxon>
        <taxon>Basidiomycota</taxon>
        <taxon>Agaricomycotina</taxon>
        <taxon>Agaricomycetes</taxon>
        <taxon>Polyporales</taxon>
        <taxon>Polyporaceae</taxon>
        <taxon>Polyporus</taxon>
    </lineage>
</organism>
<dbReference type="AlphaFoldDB" id="A0A5C3PGT1"/>
<proteinExistence type="predicted"/>
<dbReference type="Proteomes" id="UP000308197">
    <property type="component" value="Unassembled WGS sequence"/>
</dbReference>
<sequence>MAHMNQFALLNKYAVLQFRGSYQRHLVSLVAIEKKGRKWRCLIRPVCKGEPHPLDKTGTLSVRCENDPNLAEFVHCVGSECVVEIDALPVEGTTLMAVNPGDLISCIEGYVAIMTGEPCNQGWTTPEVKNIIEALRLESSTHGALELETPIPATLNFVVTGEHPSFSTSGYADLAIFEAERDKVPKDLAGARGVVARVLSHLFRSRR</sequence>
<name>A0A5C3PGT1_9APHY</name>